<dbReference type="SUPFAM" id="SSF50486">
    <property type="entry name" value="FMT C-terminal domain-like"/>
    <property type="match status" value="1"/>
</dbReference>
<evidence type="ECO:0000256" key="2">
    <source>
        <dbReference type="ARBA" id="ARBA00022763"/>
    </source>
</evidence>
<evidence type="ECO:0000256" key="4">
    <source>
        <dbReference type="ARBA" id="ARBA00023204"/>
    </source>
</evidence>
<name>A0A2P4EXS0_9GAMM</name>
<dbReference type="InterPro" id="IPR003180">
    <property type="entry name" value="MPG"/>
</dbReference>
<evidence type="ECO:0000313" key="7">
    <source>
        <dbReference type="Proteomes" id="UP000243451"/>
    </source>
</evidence>
<dbReference type="GO" id="GO:0006284">
    <property type="term" value="P:base-excision repair"/>
    <property type="evidence" value="ECO:0007669"/>
    <property type="project" value="InterPro"/>
</dbReference>
<protein>
    <recommendedName>
        <fullName evidence="5">Putative 3-methyladenine DNA glycosylase</fullName>
        <ecNumber evidence="5">3.2.2.-</ecNumber>
    </recommendedName>
</protein>
<dbReference type="Gene3D" id="3.10.300.10">
    <property type="entry name" value="Methylpurine-DNA glycosylase (MPG)"/>
    <property type="match status" value="1"/>
</dbReference>
<keyword evidence="3 5" id="KW-0378">Hydrolase</keyword>
<dbReference type="HAMAP" id="MF_00527">
    <property type="entry name" value="3MGH"/>
    <property type="match status" value="1"/>
</dbReference>
<proteinExistence type="inferred from homology"/>
<organism evidence="6 7">
    <name type="scientific">Halopseudomonas oceani</name>
    <dbReference type="NCBI Taxonomy" id="1708783"/>
    <lineage>
        <taxon>Bacteria</taxon>
        <taxon>Pseudomonadati</taxon>
        <taxon>Pseudomonadota</taxon>
        <taxon>Gammaproteobacteria</taxon>
        <taxon>Pseudomonadales</taxon>
        <taxon>Pseudomonadaceae</taxon>
        <taxon>Halopseudomonas</taxon>
    </lineage>
</organism>
<dbReference type="InterPro" id="IPR036995">
    <property type="entry name" value="MPG_sf"/>
</dbReference>
<gene>
    <name evidence="6" type="ORF">C1949_04390</name>
</gene>
<dbReference type="AlphaFoldDB" id="A0A2P4EXS0"/>
<evidence type="ECO:0000313" key="6">
    <source>
        <dbReference type="EMBL" id="POB05019.1"/>
    </source>
</evidence>
<keyword evidence="7" id="KW-1185">Reference proteome</keyword>
<comment type="similarity">
    <text evidence="1 5">Belongs to the DNA glycosylase MPG family.</text>
</comment>
<dbReference type="Proteomes" id="UP000243451">
    <property type="component" value="Unassembled WGS sequence"/>
</dbReference>
<dbReference type="OrthoDB" id="9794313at2"/>
<evidence type="ECO:0000256" key="5">
    <source>
        <dbReference type="HAMAP-Rule" id="MF_00527"/>
    </source>
</evidence>
<reference evidence="6 7" key="1">
    <citation type="submission" date="2018-01" db="EMBL/GenBank/DDBJ databases">
        <title>Draft genome of the type strain Pseudomonas oceani DSM 100277 isolated from the deep water in Okinawa trough, northwestern Pacific Ocean.</title>
        <authorList>
            <person name="Gomila M."/>
            <person name="Mulet M."/>
            <person name="Garcia-Valdes E."/>
            <person name="Lalucat J."/>
        </authorList>
    </citation>
    <scope>NUCLEOTIDE SEQUENCE [LARGE SCALE GENOMIC DNA]</scope>
    <source>
        <strain evidence="6 7">DSM 100277</strain>
    </source>
</reference>
<comment type="caution">
    <text evidence="6">The sequence shown here is derived from an EMBL/GenBank/DDBJ whole genome shotgun (WGS) entry which is preliminary data.</text>
</comment>
<dbReference type="RefSeq" id="WP_104737259.1">
    <property type="nucleotide sequence ID" value="NZ_BMHR01000001.1"/>
</dbReference>
<sequence>MPDTCTSPPSPTPLPERFFQRDARELAVALLGKVIRRRLDGQWLAARIIETEAYLLEERGSHASLGFTQARRALFMPPGTIYMYYARGGDSMNCSAQGEGCGVLLKSGYPVVDAVSPNSSLARMQQLNPQRNGESRKPERLCAGQTLLCRSLDIRVPDWNAQGFNADTLLIEDDGYHPEQVIQAARLGIPSGRDEHLPYRWVDAAYAAHCTRNPLGRSRKPGHDYHLLEHGTALRSAVSGALPCSQA</sequence>
<keyword evidence="2 5" id="KW-0227">DNA damage</keyword>
<dbReference type="GO" id="GO:0003677">
    <property type="term" value="F:DNA binding"/>
    <property type="evidence" value="ECO:0007669"/>
    <property type="project" value="InterPro"/>
</dbReference>
<evidence type="ECO:0000256" key="3">
    <source>
        <dbReference type="ARBA" id="ARBA00022801"/>
    </source>
</evidence>
<dbReference type="PANTHER" id="PTHR10429:SF0">
    <property type="entry name" value="DNA-3-METHYLADENINE GLYCOSYLASE"/>
    <property type="match status" value="1"/>
</dbReference>
<keyword evidence="4 5" id="KW-0234">DNA repair</keyword>
<accession>A0A2P4EXS0</accession>
<dbReference type="PANTHER" id="PTHR10429">
    <property type="entry name" value="DNA-3-METHYLADENINE GLYCOSYLASE"/>
    <property type="match status" value="1"/>
</dbReference>
<dbReference type="EC" id="3.2.2.-" evidence="5"/>
<dbReference type="GO" id="GO:0003905">
    <property type="term" value="F:alkylbase DNA N-glycosylase activity"/>
    <property type="evidence" value="ECO:0007669"/>
    <property type="project" value="InterPro"/>
</dbReference>
<dbReference type="InterPro" id="IPR011034">
    <property type="entry name" value="Formyl_transferase-like_C_sf"/>
</dbReference>
<dbReference type="EMBL" id="PPSK01000003">
    <property type="protein sequence ID" value="POB05019.1"/>
    <property type="molecule type" value="Genomic_DNA"/>
</dbReference>
<evidence type="ECO:0000256" key="1">
    <source>
        <dbReference type="ARBA" id="ARBA00009232"/>
    </source>
</evidence>
<dbReference type="Pfam" id="PF02245">
    <property type="entry name" value="Pur_DNA_glyco"/>
    <property type="match status" value="1"/>
</dbReference>
<dbReference type="NCBIfam" id="NF002005">
    <property type="entry name" value="PRK00802.1-5"/>
    <property type="match status" value="1"/>
</dbReference>